<name>A0ABT2CVB2_9BURK</name>
<gene>
    <name evidence="2" type="ORF">NX778_07575</name>
</gene>
<evidence type="ECO:0000256" key="1">
    <source>
        <dbReference type="SAM" id="Phobius"/>
    </source>
</evidence>
<feature type="transmembrane region" description="Helical" evidence="1">
    <location>
        <begin position="82"/>
        <end position="101"/>
    </location>
</feature>
<feature type="transmembrane region" description="Helical" evidence="1">
    <location>
        <begin position="28"/>
        <end position="48"/>
    </location>
</feature>
<proteinExistence type="predicted"/>
<keyword evidence="1" id="KW-1133">Transmembrane helix</keyword>
<reference evidence="2 3" key="1">
    <citation type="submission" date="2022-08" db="EMBL/GenBank/DDBJ databases">
        <title>Reclassification of Massilia species as members of the genera Telluria, Duganella, Pseudoduganella, Mokoshia gen. nov. and Zemynaea gen. nov. using orthogonal and non-orthogonal genome-based approaches.</title>
        <authorList>
            <person name="Bowman J.P."/>
        </authorList>
    </citation>
    <scope>NUCLEOTIDE SEQUENCE [LARGE SCALE GENOMIC DNA]</scope>
    <source>
        <strain evidence="2 3">JCM 31606</strain>
    </source>
</reference>
<feature type="transmembrane region" description="Helical" evidence="1">
    <location>
        <begin position="146"/>
        <end position="164"/>
    </location>
</feature>
<dbReference type="Proteomes" id="UP001204621">
    <property type="component" value="Unassembled WGS sequence"/>
</dbReference>
<feature type="transmembrane region" description="Helical" evidence="1">
    <location>
        <begin position="55"/>
        <end position="76"/>
    </location>
</feature>
<protein>
    <submittedName>
        <fullName evidence="2">AbrB family transcriptional regulator</fullName>
    </submittedName>
</protein>
<feature type="transmembrane region" description="Helical" evidence="1">
    <location>
        <begin position="202"/>
        <end position="222"/>
    </location>
</feature>
<dbReference type="NCBIfam" id="TIGR03082">
    <property type="entry name" value="Gneg_AbrB_dup"/>
    <property type="match status" value="2"/>
</dbReference>
<feature type="transmembrane region" description="Helical" evidence="1">
    <location>
        <begin position="257"/>
        <end position="279"/>
    </location>
</feature>
<dbReference type="PANTHER" id="PTHR38457">
    <property type="entry name" value="REGULATOR ABRB-RELATED"/>
    <property type="match status" value="1"/>
</dbReference>
<dbReference type="Pfam" id="PF05145">
    <property type="entry name" value="AbrB"/>
    <property type="match status" value="1"/>
</dbReference>
<dbReference type="InterPro" id="IPR017516">
    <property type="entry name" value="AbrB_dup"/>
</dbReference>
<organism evidence="2 3">
    <name type="scientific">Massilia terrae</name>
    <dbReference type="NCBI Taxonomy" id="1811224"/>
    <lineage>
        <taxon>Bacteria</taxon>
        <taxon>Pseudomonadati</taxon>
        <taxon>Pseudomonadota</taxon>
        <taxon>Betaproteobacteria</taxon>
        <taxon>Burkholderiales</taxon>
        <taxon>Oxalobacteraceae</taxon>
        <taxon>Telluria group</taxon>
        <taxon>Massilia</taxon>
    </lineage>
</organism>
<comment type="caution">
    <text evidence="2">The sequence shown here is derived from an EMBL/GenBank/DDBJ whole genome shotgun (WGS) entry which is preliminary data.</text>
</comment>
<keyword evidence="1" id="KW-0472">Membrane</keyword>
<dbReference type="PANTHER" id="PTHR38457:SF1">
    <property type="entry name" value="REGULATOR ABRB-RELATED"/>
    <property type="match status" value="1"/>
</dbReference>
<feature type="transmembrane region" description="Helical" evidence="1">
    <location>
        <begin position="176"/>
        <end position="195"/>
    </location>
</feature>
<accession>A0ABT2CVB2</accession>
<evidence type="ECO:0000313" key="2">
    <source>
        <dbReference type="EMBL" id="MCS0657918.1"/>
    </source>
</evidence>
<dbReference type="InterPro" id="IPR007820">
    <property type="entry name" value="AbrB_fam"/>
</dbReference>
<feature type="transmembrane region" description="Helical" evidence="1">
    <location>
        <begin position="310"/>
        <end position="331"/>
    </location>
</feature>
<sequence length="341" mass="35546">MLRHFVPALLLGLAAALACIWLDTPLPWLIGPLFGTAIACMLGARLAAPVQAREAGQWAIGTALGLYFSGPVLAVLAHYAGWIALAVAFALALGAAGAWLLRRLTGSDEATAFFAMAAGGASEMAVQGERHGALVERVAAAHSLRIMIVTGTIPFAVRALHAHGDLIPFVPAAREVWYPGLALLAVLTSCGALLLKRRGIPNAWVIGPLAVALVLTAFGVHLSRLPEWAIRTGQLLIGISLGTRFTPRFVHTAPRFLASVALCSALALLLAAGFAFVVARLAGLPWATAVLATSPGGIAEMALTARVLNLGVPVVTAFHVARMVVVVLAIGPMYRLMVHKA</sequence>
<keyword evidence="3" id="KW-1185">Reference proteome</keyword>
<dbReference type="EMBL" id="JANUGU010000002">
    <property type="protein sequence ID" value="MCS0657918.1"/>
    <property type="molecule type" value="Genomic_DNA"/>
</dbReference>
<keyword evidence="1" id="KW-0812">Transmembrane</keyword>
<dbReference type="RefSeq" id="WP_258811115.1">
    <property type="nucleotide sequence ID" value="NZ_JANUGU010000002.1"/>
</dbReference>
<evidence type="ECO:0000313" key="3">
    <source>
        <dbReference type="Proteomes" id="UP001204621"/>
    </source>
</evidence>
<dbReference type="PROSITE" id="PS51257">
    <property type="entry name" value="PROKAR_LIPOPROTEIN"/>
    <property type="match status" value="1"/>
</dbReference>
<dbReference type="PIRSF" id="PIRSF038991">
    <property type="entry name" value="Protein_AbrB"/>
    <property type="match status" value="1"/>
</dbReference>